<sequence>MVRIFLSEEGKAVLNRLRLNQSSKIGERAHYVLLSNEGNSVSEIAKHLSRNEHTIRLWPHRYIENGVVGLATRNKPGRLAKKAPVIESHLTDAAKKAGIVKSLMKSAKMRSRILNYYSRMNPHLSHQLYVNRGWFKRGEKK</sequence>
<dbReference type="RefSeq" id="WP_058515343.1">
    <property type="nucleotide sequence ID" value="NZ_CAAAIH010000038.1"/>
</dbReference>
<reference evidence="1 2" key="1">
    <citation type="submission" date="2015-11" db="EMBL/GenBank/DDBJ databases">
        <title>Genomic analysis of 38 Legionella species identifies large and diverse effector repertoires.</title>
        <authorList>
            <person name="Burstein D."/>
            <person name="Amaro F."/>
            <person name="Zusman T."/>
            <person name="Lifshitz Z."/>
            <person name="Cohen O."/>
            <person name="Gilbert J.A."/>
            <person name="Pupko T."/>
            <person name="Shuman H.A."/>
            <person name="Segal G."/>
        </authorList>
    </citation>
    <scope>NUCLEOTIDE SEQUENCE [LARGE SCALE GENOMIC DNA]</scope>
    <source>
        <strain evidence="1 2">SC-63-C7</strain>
    </source>
</reference>
<name>A0A0W0YFZ1_9GAMM</name>
<dbReference type="SUPFAM" id="SSF46689">
    <property type="entry name" value="Homeodomain-like"/>
    <property type="match status" value="1"/>
</dbReference>
<dbReference type="Pfam" id="PF13384">
    <property type="entry name" value="HTH_23"/>
    <property type="match status" value="1"/>
</dbReference>
<gene>
    <name evidence="1" type="ORF">Lsan_3421</name>
</gene>
<dbReference type="EMBL" id="LNYU01000085">
    <property type="protein sequence ID" value="KTD55869.1"/>
    <property type="molecule type" value="Genomic_DNA"/>
</dbReference>
<keyword evidence="2" id="KW-1185">Reference proteome</keyword>
<accession>A0A0W0YFZ1</accession>
<proteinExistence type="predicted"/>
<comment type="caution">
    <text evidence="1">The sequence shown here is derived from an EMBL/GenBank/DDBJ whole genome shotgun (WGS) entry which is preliminary data.</text>
</comment>
<evidence type="ECO:0000313" key="1">
    <source>
        <dbReference type="EMBL" id="KTD55869.1"/>
    </source>
</evidence>
<dbReference type="InterPro" id="IPR009057">
    <property type="entry name" value="Homeodomain-like_sf"/>
</dbReference>
<evidence type="ECO:0000313" key="2">
    <source>
        <dbReference type="Proteomes" id="UP000054703"/>
    </source>
</evidence>
<dbReference type="AlphaFoldDB" id="A0A0W0YFZ1"/>
<organism evidence="1 2">
    <name type="scientific">Legionella santicrucis</name>
    <dbReference type="NCBI Taxonomy" id="45074"/>
    <lineage>
        <taxon>Bacteria</taxon>
        <taxon>Pseudomonadati</taxon>
        <taxon>Pseudomonadota</taxon>
        <taxon>Gammaproteobacteria</taxon>
        <taxon>Legionellales</taxon>
        <taxon>Legionellaceae</taxon>
        <taxon>Legionella</taxon>
    </lineage>
</organism>
<protein>
    <submittedName>
        <fullName evidence="1">Uncharacterized protein</fullName>
    </submittedName>
</protein>
<dbReference type="Proteomes" id="UP000054703">
    <property type="component" value="Unassembled WGS sequence"/>
</dbReference>
<dbReference type="PATRIC" id="fig|45074.5.peg.3671"/>